<proteinExistence type="predicted"/>
<evidence type="ECO:0000313" key="2">
    <source>
        <dbReference type="EMBL" id="CAL1376018.1"/>
    </source>
</evidence>
<keyword evidence="3" id="KW-1185">Reference proteome</keyword>
<gene>
    <name evidence="2" type="ORF">LTRI10_LOCUS17777</name>
</gene>
<name>A0AAV2DR73_9ROSI</name>
<feature type="compositionally biased region" description="Basic and acidic residues" evidence="1">
    <location>
        <begin position="48"/>
        <end position="62"/>
    </location>
</feature>
<protein>
    <submittedName>
        <fullName evidence="2">Uncharacterized protein</fullName>
    </submittedName>
</protein>
<feature type="compositionally biased region" description="Basic and acidic residues" evidence="1">
    <location>
        <begin position="193"/>
        <end position="207"/>
    </location>
</feature>
<sequence>MGETGEKNTEVPKEDNVEQSVEPVKTEIEEESSNLQKEDSVEMAADPAKIETKEESSEVLKEDCDEMAAEPVKVETEEEGTRVREEDSGEKAEDAFNAVTEESTKVVTVGLKDVDSCNKEESDCINVENSSEMEQTAVKSLVKGEDDVGEVEELVIRSAEDSHPSVDSLDGSIEKAENSVEFDLSATFPANNEGKEELGKDVKEVPKENLGGSVNDKEQCKADSLNLEGSKENKIEGGNTPSGKEVSACDGDRLELEDPIQSEFIVDDK</sequence>
<reference evidence="2 3" key="1">
    <citation type="submission" date="2024-04" db="EMBL/GenBank/DDBJ databases">
        <authorList>
            <person name="Fracassetti M."/>
        </authorList>
    </citation>
    <scope>NUCLEOTIDE SEQUENCE [LARGE SCALE GENOMIC DNA]</scope>
</reference>
<dbReference type="AlphaFoldDB" id="A0AAV2DR73"/>
<evidence type="ECO:0000256" key="1">
    <source>
        <dbReference type="SAM" id="MobiDB-lite"/>
    </source>
</evidence>
<accession>A0AAV2DR73</accession>
<evidence type="ECO:0000313" key="3">
    <source>
        <dbReference type="Proteomes" id="UP001497516"/>
    </source>
</evidence>
<feature type="region of interest" description="Disordered" evidence="1">
    <location>
        <begin position="189"/>
        <end position="269"/>
    </location>
</feature>
<dbReference type="Proteomes" id="UP001497516">
    <property type="component" value="Chromosome 3"/>
</dbReference>
<dbReference type="EMBL" id="OZ034816">
    <property type="protein sequence ID" value="CAL1376018.1"/>
    <property type="molecule type" value="Genomic_DNA"/>
</dbReference>
<organism evidence="2 3">
    <name type="scientific">Linum trigynum</name>
    <dbReference type="NCBI Taxonomy" id="586398"/>
    <lineage>
        <taxon>Eukaryota</taxon>
        <taxon>Viridiplantae</taxon>
        <taxon>Streptophyta</taxon>
        <taxon>Embryophyta</taxon>
        <taxon>Tracheophyta</taxon>
        <taxon>Spermatophyta</taxon>
        <taxon>Magnoliopsida</taxon>
        <taxon>eudicotyledons</taxon>
        <taxon>Gunneridae</taxon>
        <taxon>Pentapetalae</taxon>
        <taxon>rosids</taxon>
        <taxon>fabids</taxon>
        <taxon>Malpighiales</taxon>
        <taxon>Linaceae</taxon>
        <taxon>Linum</taxon>
    </lineage>
</organism>
<feature type="compositionally biased region" description="Basic and acidic residues" evidence="1">
    <location>
        <begin position="1"/>
        <end position="16"/>
    </location>
</feature>
<feature type="region of interest" description="Disordered" evidence="1">
    <location>
        <begin position="1"/>
        <end position="96"/>
    </location>
</feature>
<feature type="compositionally biased region" description="Basic and acidic residues" evidence="1">
    <location>
        <begin position="72"/>
        <end position="94"/>
    </location>
</feature>